<evidence type="ECO:0000256" key="1">
    <source>
        <dbReference type="SAM" id="MobiDB-lite"/>
    </source>
</evidence>
<name>A0A3B1DN37_9ZZZZ</name>
<dbReference type="GO" id="GO:0005737">
    <property type="term" value="C:cytoplasm"/>
    <property type="evidence" value="ECO:0007669"/>
    <property type="project" value="TreeGrafter"/>
</dbReference>
<protein>
    <submittedName>
        <fullName evidence="3">Stage 0 sporulation protein YaaT</fullName>
    </submittedName>
</protein>
<dbReference type="PANTHER" id="PTHR43830:SF3">
    <property type="entry name" value="PROTEIN PSP1"/>
    <property type="match status" value="1"/>
</dbReference>
<feature type="compositionally biased region" description="Basic residues" evidence="1">
    <location>
        <begin position="355"/>
        <end position="366"/>
    </location>
</feature>
<reference evidence="3" key="1">
    <citation type="submission" date="2018-06" db="EMBL/GenBank/DDBJ databases">
        <authorList>
            <person name="Zhirakovskaya E."/>
        </authorList>
    </citation>
    <scope>NUCLEOTIDE SEQUENCE</scope>
</reference>
<dbReference type="AlphaFoldDB" id="A0A3B1DN37"/>
<feature type="non-terminal residue" evidence="3">
    <location>
        <position position="439"/>
    </location>
</feature>
<proteinExistence type="predicted"/>
<dbReference type="PANTHER" id="PTHR43830">
    <property type="entry name" value="PROTEIN PSP1"/>
    <property type="match status" value="1"/>
</dbReference>
<feature type="compositionally biased region" description="Basic and acidic residues" evidence="1">
    <location>
        <begin position="320"/>
        <end position="331"/>
    </location>
</feature>
<evidence type="ECO:0000259" key="2">
    <source>
        <dbReference type="PROSITE" id="PS51411"/>
    </source>
</evidence>
<accession>A0A3B1DN37</accession>
<evidence type="ECO:0000313" key="3">
    <source>
        <dbReference type="EMBL" id="VAX36360.1"/>
    </source>
</evidence>
<dbReference type="InterPro" id="IPR007557">
    <property type="entry name" value="PSP1_C"/>
</dbReference>
<dbReference type="EMBL" id="UOGK01000053">
    <property type="protein sequence ID" value="VAX36360.1"/>
    <property type="molecule type" value="Genomic_DNA"/>
</dbReference>
<feature type="domain" description="PSP1 C-terminal" evidence="2">
    <location>
        <begin position="105"/>
        <end position="190"/>
    </location>
</feature>
<dbReference type="NCBIfam" id="NF041131">
    <property type="entry name" value="RicT_YaaT_fam"/>
    <property type="match status" value="1"/>
</dbReference>
<organism evidence="3">
    <name type="scientific">hydrothermal vent metagenome</name>
    <dbReference type="NCBI Taxonomy" id="652676"/>
    <lineage>
        <taxon>unclassified sequences</taxon>
        <taxon>metagenomes</taxon>
        <taxon>ecological metagenomes</taxon>
    </lineage>
</organism>
<feature type="compositionally biased region" description="Basic residues" evidence="1">
    <location>
        <begin position="407"/>
        <end position="418"/>
    </location>
</feature>
<dbReference type="InterPro" id="IPR047767">
    <property type="entry name" value="PSP1-like"/>
</dbReference>
<dbReference type="PROSITE" id="PS51411">
    <property type="entry name" value="PSP1_C"/>
    <property type="match status" value="1"/>
</dbReference>
<sequence length="439" mass="48911">MPQFEADLKEYQDQVAAEAAALEAPKTMVVRFGSMGLIGEYPYDGSIKPGCGSKVIARTHRGTELATLLTITCKNAGCGQSLTRKQVLAYIEASGGKDYPFFTQGRVLRLATVEDMQAQEALEQSRHKIVRQARDEAAALCLPLKIVDAEPLLGGERLIFYYLTEDRVDLRELHQRLGTIHTSHVEFRQVGSRDEARLIADYERCGQQCCCKNFLKVLKPISMRSAKVQKATLEPLKISGRCGRLMCCLRYEDETYEQLRKRLPHRKSRVGTPHGDGIVISSQILTQLVLVHLDAGTRVAVPVEELGEPGSMKPPPPPEPRAHRTSRERERPPRKRRVERTVPNGETTTTEDPPKKKKRRRRRKKKTGEAGAAPGNTQSQTRPAGDRPKEEPHTDAPAGESGEGVVKKKKKRRRRRRKPNPEGGTPPSPGPPQGPNPDS</sequence>
<feature type="region of interest" description="Disordered" evidence="1">
    <location>
        <begin position="302"/>
        <end position="439"/>
    </location>
</feature>
<feature type="compositionally biased region" description="Pro residues" evidence="1">
    <location>
        <begin position="424"/>
        <end position="439"/>
    </location>
</feature>
<gene>
    <name evidence="3" type="ORF">MNBD_PLANCTO03-1814</name>
</gene>
<feature type="compositionally biased region" description="Basic and acidic residues" evidence="1">
    <location>
        <begin position="384"/>
        <end position="394"/>
    </location>
</feature>
<dbReference type="Pfam" id="PF04468">
    <property type="entry name" value="PSP1"/>
    <property type="match status" value="1"/>
</dbReference>